<sequence>MGAAVEPVCTWRHLWRSGQIRSFSLIQDQWSVALCQLVPSAVTQVSAVHPDRARRQPGLGPCRGFPPEAGVAKPGNGQPCPVVIQVNHVAN</sequence>
<proteinExistence type="predicted"/>
<gene>
    <name evidence="1" type="ORF">J1605_021653</name>
</gene>
<organism evidence="1 2">
    <name type="scientific">Eschrichtius robustus</name>
    <name type="common">California gray whale</name>
    <name type="synonym">Eschrichtius gibbosus</name>
    <dbReference type="NCBI Taxonomy" id="9764"/>
    <lineage>
        <taxon>Eukaryota</taxon>
        <taxon>Metazoa</taxon>
        <taxon>Chordata</taxon>
        <taxon>Craniata</taxon>
        <taxon>Vertebrata</taxon>
        <taxon>Euteleostomi</taxon>
        <taxon>Mammalia</taxon>
        <taxon>Eutheria</taxon>
        <taxon>Laurasiatheria</taxon>
        <taxon>Artiodactyla</taxon>
        <taxon>Whippomorpha</taxon>
        <taxon>Cetacea</taxon>
        <taxon>Mysticeti</taxon>
        <taxon>Eschrichtiidae</taxon>
        <taxon>Eschrichtius</taxon>
    </lineage>
</organism>
<dbReference type="EMBL" id="JAIQCJ010001387">
    <property type="protein sequence ID" value="KAJ8789955.1"/>
    <property type="molecule type" value="Genomic_DNA"/>
</dbReference>
<keyword evidence="2" id="KW-1185">Reference proteome</keyword>
<protein>
    <submittedName>
        <fullName evidence="1">Uncharacterized protein</fullName>
    </submittedName>
</protein>
<reference evidence="1 2" key="1">
    <citation type="submission" date="2022-11" db="EMBL/GenBank/DDBJ databases">
        <title>Whole genome sequence of Eschrichtius robustus ER-17-0199.</title>
        <authorList>
            <person name="Bruniche-Olsen A."/>
            <person name="Black A.N."/>
            <person name="Fields C.J."/>
            <person name="Walden K."/>
            <person name="Dewoody J.A."/>
        </authorList>
    </citation>
    <scope>NUCLEOTIDE SEQUENCE [LARGE SCALE GENOMIC DNA]</scope>
    <source>
        <strain evidence="1">ER-17-0199</strain>
        <tissue evidence="1">Blubber</tissue>
    </source>
</reference>
<comment type="caution">
    <text evidence="1">The sequence shown here is derived from an EMBL/GenBank/DDBJ whole genome shotgun (WGS) entry which is preliminary data.</text>
</comment>
<evidence type="ECO:0000313" key="1">
    <source>
        <dbReference type="EMBL" id="KAJ8789955.1"/>
    </source>
</evidence>
<evidence type="ECO:0000313" key="2">
    <source>
        <dbReference type="Proteomes" id="UP001159641"/>
    </source>
</evidence>
<dbReference type="Proteomes" id="UP001159641">
    <property type="component" value="Unassembled WGS sequence"/>
</dbReference>
<name>A0AB34HG17_ESCRO</name>
<accession>A0AB34HG17</accession>
<dbReference type="AlphaFoldDB" id="A0AB34HG17"/>